<evidence type="ECO:0000313" key="3">
    <source>
        <dbReference type="EMBL" id="KPL74000.1"/>
    </source>
</evidence>
<accession>A0A0P6X3K8</accession>
<sequence>MTDTINTNALEPLHKPWQEPTSHRVRAEQGQPSRVEKGRRPSPLPIVQNLRLLTSEWRKAEYPGVSQTSRELLFHWFWSDHRITTPDGQTYPFNYYFCQREAIETLIYLREVRGITSLSSLIGEFFSLDGNQETSENAAQIAAAGITPDEDRWPRYAFKVATGAGKTKIMSLALVWSYFHALRESDSDMARHFVIIAPNLTVFERLKMDFAEGKIFDQDPLIPPAWLGDWNMTTVLQDEASGSATGGVLYLTNIHRLFAPRKTTRGDDYYDWAGPTVSRARALETGAELRARISAHPKIMVMNDEAHHVWDPDSAWNEALFTLDESVRMHGTGITAQLDFSATPKDNKGNLFKHIICDTPLGEAVESGIVKTPIIGRGQNLHERADEAADRRFEEHLMLGYQRWLKSREEWEHSGKKALLFVMTEDTKSADEITRRLNTDPQFRELNKKTINLHTNLKGQLKKRGRGEEAYYEFEINEKEISDDDLKALRQLSRELDSDTSPYCCIVSVLMLREGWDVRNVTTIVPLRPYSSKANILPEQTLGRGLRRMTLPGQALETVTVVEHEAFTKMYQEQLDQEGLPIEIVDTDQVPRTTVSIFPDELNKDLQALNIILPGISPAYTIINNLDGLSYEEIKAASARYPKLLFSGLRREEIEYEGRSLITNEIVEQMKFKLPLLQSGIGAVAFYREELEHACGLSGTHQVLAPLIQQYLENDLFESKTTLFDPKLIARLGDDDVREYIRAVFLPVLRAKTTMTEERVAGGQQQPVINWRPFQVTSSELHPTLLAARTPFNLVPCNRQLEVAFARFADRSEDVAAFSKNAGPQALRIDYLASGNRLAFYTPDFFVRLTDGNYLLVETKGREDAEVPNKVRAAVSWCKSASTGRTKWNYLYIPEGVFQNLHGSTMAMLVNACEPTLRYLLAEVQTLQPELPFYEVSIARREEAVDLYIDRDTLESLPSRYRKAIEESVALLTFLENKGGSLSPCFTTLLGVMDDAAKSMVITLLEPLIPEKQVDQQDFFDPPFLLVSEKEKDWMRKNAAGLKKGLVYKAFIMPLGQLGFCLEYAKTAKDKTGGLYEAIRTQFSQFNESQLGERLDHIRTFRNTYIAHQEKELTESALAKQEMKNWITGLAAIYTAIHS</sequence>
<dbReference type="OrthoDB" id="9804145at2"/>
<evidence type="ECO:0000313" key="4">
    <source>
        <dbReference type="Proteomes" id="UP000050430"/>
    </source>
</evidence>
<evidence type="ECO:0000256" key="1">
    <source>
        <dbReference type="SAM" id="MobiDB-lite"/>
    </source>
</evidence>
<dbReference type="Proteomes" id="UP000050430">
    <property type="component" value="Unassembled WGS sequence"/>
</dbReference>
<dbReference type="GO" id="GO:0005829">
    <property type="term" value="C:cytosol"/>
    <property type="evidence" value="ECO:0007669"/>
    <property type="project" value="TreeGrafter"/>
</dbReference>
<evidence type="ECO:0000259" key="2">
    <source>
        <dbReference type="Pfam" id="PF04851"/>
    </source>
</evidence>
<dbReference type="PANTHER" id="PTHR47396">
    <property type="entry name" value="TYPE I RESTRICTION ENZYME ECOKI R PROTEIN"/>
    <property type="match status" value="1"/>
</dbReference>
<organism evidence="3 4">
    <name type="scientific">Leptolinea tardivitalis</name>
    <dbReference type="NCBI Taxonomy" id="229920"/>
    <lineage>
        <taxon>Bacteria</taxon>
        <taxon>Bacillati</taxon>
        <taxon>Chloroflexota</taxon>
        <taxon>Anaerolineae</taxon>
        <taxon>Anaerolineales</taxon>
        <taxon>Anaerolineaceae</taxon>
        <taxon>Leptolinea</taxon>
    </lineage>
</organism>
<dbReference type="GO" id="GO:0004519">
    <property type="term" value="F:endonuclease activity"/>
    <property type="evidence" value="ECO:0007669"/>
    <property type="project" value="UniProtKB-KW"/>
</dbReference>
<dbReference type="RefSeq" id="WP_062422963.1">
    <property type="nucleotide sequence ID" value="NZ_BBYA01000012.1"/>
</dbReference>
<name>A0A0P6X3K8_9CHLR</name>
<dbReference type="PANTHER" id="PTHR47396:SF1">
    <property type="entry name" value="ATP-DEPENDENT HELICASE IRC3-RELATED"/>
    <property type="match status" value="1"/>
</dbReference>
<dbReference type="Gene3D" id="3.40.50.300">
    <property type="entry name" value="P-loop containing nucleotide triphosphate hydrolases"/>
    <property type="match status" value="1"/>
</dbReference>
<keyword evidence="3" id="KW-0255">Endonuclease</keyword>
<protein>
    <submittedName>
        <fullName evidence="3">Restriction endonuclease subunit R</fullName>
    </submittedName>
</protein>
<keyword evidence="3" id="KW-0378">Hydrolase</keyword>
<feature type="compositionally biased region" description="Basic and acidic residues" evidence="1">
    <location>
        <begin position="12"/>
        <end position="27"/>
    </location>
</feature>
<dbReference type="Pfam" id="PF04851">
    <property type="entry name" value="ResIII"/>
    <property type="match status" value="1"/>
</dbReference>
<dbReference type="SUPFAM" id="SSF52540">
    <property type="entry name" value="P-loop containing nucleoside triphosphate hydrolases"/>
    <property type="match status" value="2"/>
</dbReference>
<dbReference type="EMBL" id="LGCK01000004">
    <property type="protein sequence ID" value="KPL74000.1"/>
    <property type="molecule type" value="Genomic_DNA"/>
</dbReference>
<dbReference type="InterPro" id="IPR050742">
    <property type="entry name" value="Helicase_Restrict-Modif_Enz"/>
</dbReference>
<keyword evidence="3" id="KW-0540">Nuclease</keyword>
<feature type="domain" description="Helicase/UvrB N-terminal" evidence="2">
    <location>
        <begin position="129"/>
        <end position="345"/>
    </location>
</feature>
<reference evidence="3 4" key="1">
    <citation type="submission" date="2015-07" db="EMBL/GenBank/DDBJ databases">
        <title>Genome sequence of Leptolinea tardivitalis DSM 16556.</title>
        <authorList>
            <person name="Hemp J."/>
            <person name="Ward L.M."/>
            <person name="Pace L.A."/>
            <person name="Fischer W.W."/>
        </authorList>
    </citation>
    <scope>NUCLEOTIDE SEQUENCE [LARGE SCALE GENOMIC DNA]</scope>
    <source>
        <strain evidence="3 4">YMTK-2</strain>
    </source>
</reference>
<dbReference type="InterPro" id="IPR027417">
    <property type="entry name" value="P-loop_NTPase"/>
</dbReference>
<dbReference type="STRING" id="229920.ADM99_01815"/>
<dbReference type="REBASE" id="132854">
    <property type="entry name" value="LtaYMTK2ORF1805P"/>
</dbReference>
<dbReference type="GO" id="GO:0005524">
    <property type="term" value="F:ATP binding"/>
    <property type="evidence" value="ECO:0007669"/>
    <property type="project" value="InterPro"/>
</dbReference>
<dbReference type="GO" id="GO:0016787">
    <property type="term" value="F:hydrolase activity"/>
    <property type="evidence" value="ECO:0007669"/>
    <property type="project" value="InterPro"/>
</dbReference>
<comment type="caution">
    <text evidence="3">The sequence shown here is derived from an EMBL/GenBank/DDBJ whole genome shotgun (WGS) entry which is preliminary data.</text>
</comment>
<dbReference type="GO" id="GO:0003677">
    <property type="term" value="F:DNA binding"/>
    <property type="evidence" value="ECO:0007669"/>
    <property type="project" value="InterPro"/>
</dbReference>
<proteinExistence type="predicted"/>
<dbReference type="InterPro" id="IPR006935">
    <property type="entry name" value="Helicase/UvrB_N"/>
</dbReference>
<feature type="region of interest" description="Disordered" evidence="1">
    <location>
        <begin position="1"/>
        <end position="41"/>
    </location>
</feature>
<gene>
    <name evidence="3" type="ORF">ADM99_01815</name>
</gene>
<keyword evidence="4" id="KW-1185">Reference proteome</keyword>
<dbReference type="AlphaFoldDB" id="A0A0P6X3K8"/>